<evidence type="ECO:0000313" key="1">
    <source>
        <dbReference type="EMBL" id="PIB73200.1"/>
    </source>
</evidence>
<dbReference type="RefSeq" id="WP_090589009.1">
    <property type="nucleotide sequence ID" value="NZ_CP104302.1"/>
</dbReference>
<sequence length="78" mass="8494">MITAVKLQSNNAESTARFWSAVLDVQVWQMISRYVDLTGEVDVGAADRLRENGFEAAVDGSQAVDVNGCDNTVFLVQT</sequence>
<dbReference type="STRING" id="85968.GCA_900073015_02131"/>
<protein>
    <submittedName>
        <fullName evidence="1">Uncharacterized protein</fullName>
    </submittedName>
</protein>
<gene>
    <name evidence="1" type="ORF">CQY22_017925</name>
</gene>
<dbReference type="Proteomes" id="UP000230551">
    <property type="component" value="Unassembled WGS sequence"/>
</dbReference>
<evidence type="ECO:0000313" key="2">
    <source>
        <dbReference type="Proteomes" id="UP000230551"/>
    </source>
</evidence>
<keyword evidence="2" id="KW-1185">Reference proteome</keyword>
<accession>A0A2G5P514</accession>
<dbReference type="AlphaFoldDB" id="A0A2G5P514"/>
<proteinExistence type="predicted"/>
<comment type="caution">
    <text evidence="1">The sequence shown here is derived from an EMBL/GenBank/DDBJ whole genome shotgun (WGS) entry which is preliminary data.</text>
</comment>
<name>A0A2G5P514_9MYCO</name>
<dbReference type="EMBL" id="PDCN02000038">
    <property type="protein sequence ID" value="PIB73200.1"/>
    <property type="molecule type" value="Genomic_DNA"/>
</dbReference>
<reference evidence="1 2" key="1">
    <citation type="journal article" date="2017" name="Infect. Genet. Evol.">
        <title>The new phylogeny of the genus Mycobacterium: The old and the news.</title>
        <authorList>
            <person name="Tortoli E."/>
            <person name="Fedrizzi T."/>
            <person name="Meehan C.J."/>
            <person name="Trovato A."/>
            <person name="Grottola A."/>
            <person name="Giacobazzi E."/>
            <person name="Serpini G.F."/>
            <person name="Tagliazucchi S."/>
            <person name="Fabio A."/>
            <person name="Bettua C."/>
            <person name="Bertorelli R."/>
            <person name="Frascaro F."/>
            <person name="De Sanctis V."/>
            <person name="Pecorari M."/>
            <person name="Jousson O."/>
            <person name="Segata N."/>
            <person name="Cirillo D.M."/>
        </authorList>
    </citation>
    <scope>NUCLEOTIDE SEQUENCE [LARGE SCALE GENOMIC DNA]</scope>
    <source>
        <strain evidence="1 2">CIP1034565</strain>
    </source>
</reference>
<organism evidence="1 2">
    <name type="scientific">Mycolicibacterium brumae</name>
    <dbReference type="NCBI Taxonomy" id="85968"/>
    <lineage>
        <taxon>Bacteria</taxon>
        <taxon>Bacillati</taxon>
        <taxon>Actinomycetota</taxon>
        <taxon>Actinomycetes</taxon>
        <taxon>Mycobacteriales</taxon>
        <taxon>Mycobacteriaceae</taxon>
        <taxon>Mycolicibacterium</taxon>
    </lineage>
</organism>
<dbReference type="OrthoDB" id="4639937at2"/>